<feature type="binding site" evidence="6">
    <location>
        <begin position="61"/>
        <end position="63"/>
    </location>
    <ligand>
        <name>substrate</name>
    </ligand>
</feature>
<feature type="binding site" evidence="6">
    <location>
        <position position="233"/>
    </location>
    <ligand>
        <name>Zn(2+)</name>
        <dbReference type="ChEBI" id="CHEBI:29105"/>
        <label>2</label>
    </ligand>
</feature>
<dbReference type="Proteomes" id="UP001518976">
    <property type="component" value="Unassembled WGS sequence"/>
</dbReference>
<gene>
    <name evidence="6" type="primary">pyrC</name>
    <name evidence="8" type="ORF">JW592_27475</name>
</gene>
<sequence length="434" mass="46155">MTEQKTTLLRGAKILGGEPQDVLIEGGTIAEIGRELEAADAEVVETGGAVLLPGLVDLHTHLREPGREDSETVLTGTRAAAKGGYTAVHAMANTFPVADTAGVVEQVWRLGKEYGYCDVRPVGAVTVGLEGKQLAELGAMHDSAAEVRVFSDDGKCVDDAVIMRRALEYVKAFDGVVAQHAQEPRLTAGAQMNEGIVSAELGLAGWPAVAEESIIARDVLLAAHVGSRVHICHLSTAGSVEIVRWAKSKGWNVTAEVTPHHLLLTDELVRSYNPVYKVNPPLRTEADVMALREALADGTIDCVATDHAPHPHEDKDCEWGAAAMGMVGLETALSVVQHTMVDTGLLDWAQVADRMSFRPAAIGRLEGHGRPVSPGEPANLVLLDADYRGQVDPAGFASRSANTPYEGRELPGRVTHTWLRGRPTVVDGKLVGAA</sequence>
<comment type="caution">
    <text evidence="6">Lacks conserved residue(s) required for the propagation of feature annotation.</text>
</comment>
<feature type="domain" description="Dihydroorotase catalytic" evidence="7">
    <location>
        <begin position="48"/>
        <end position="236"/>
    </location>
</feature>
<dbReference type="InterPro" id="IPR024403">
    <property type="entry name" value="DHOase_cat"/>
</dbReference>
<feature type="active site" evidence="6">
    <location>
        <position position="306"/>
    </location>
</feature>
<dbReference type="GO" id="GO:0004151">
    <property type="term" value="F:dihydroorotase activity"/>
    <property type="evidence" value="ECO:0007669"/>
    <property type="project" value="UniProtKB-EC"/>
</dbReference>
<dbReference type="PANTHER" id="PTHR43668">
    <property type="entry name" value="ALLANTOINASE"/>
    <property type="match status" value="1"/>
</dbReference>
<keyword evidence="5 6" id="KW-0665">Pyrimidine biosynthesis</keyword>
<feature type="binding site" evidence="6">
    <location>
        <position position="153"/>
    </location>
    <ligand>
        <name>Zn(2+)</name>
        <dbReference type="ChEBI" id="CHEBI:29105"/>
        <label>2</label>
    </ligand>
</feature>
<comment type="function">
    <text evidence="1 6">Catalyzes the reversible cyclization of carbamoyl aspartate to dihydroorotate.</text>
</comment>
<dbReference type="NCBIfam" id="TIGR00857">
    <property type="entry name" value="pyrC_multi"/>
    <property type="match status" value="1"/>
</dbReference>
<evidence type="ECO:0000259" key="7">
    <source>
        <dbReference type="Pfam" id="PF12890"/>
    </source>
</evidence>
<dbReference type="EMBL" id="JAFFZN010000031">
    <property type="protein sequence ID" value="MBO8189168.1"/>
    <property type="molecule type" value="Genomic_DNA"/>
</dbReference>
<feature type="binding site" evidence="6">
    <location>
        <position position="153"/>
    </location>
    <ligand>
        <name>Zn(2+)</name>
        <dbReference type="ChEBI" id="CHEBI:29105"/>
        <label>1</label>
    </ligand>
</feature>
<keyword evidence="6" id="KW-0862">Zinc</keyword>
<dbReference type="InterPro" id="IPR004722">
    <property type="entry name" value="DHOase"/>
</dbReference>
<dbReference type="PROSITE" id="PS00483">
    <property type="entry name" value="DIHYDROOROTASE_2"/>
    <property type="match status" value="1"/>
</dbReference>
<feature type="binding site" evidence="6">
    <location>
        <position position="93"/>
    </location>
    <ligand>
        <name>substrate</name>
    </ligand>
</feature>
<evidence type="ECO:0000313" key="8">
    <source>
        <dbReference type="EMBL" id="MBO8189168.1"/>
    </source>
</evidence>
<evidence type="ECO:0000313" key="9">
    <source>
        <dbReference type="Proteomes" id="UP001518976"/>
    </source>
</evidence>
<evidence type="ECO:0000256" key="2">
    <source>
        <dbReference type="ARBA" id="ARBA00010286"/>
    </source>
</evidence>
<dbReference type="InterPro" id="IPR032466">
    <property type="entry name" value="Metal_Hydrolase"/>
</dbReference>
<comment type="pathway">
    <text evidence="6">Pyrimidine metabolism; UMP biosynthesis via de novo pathway; (S)-dihydroorotate from bicarbonate: step 3/3.</text>
</comment>
<keyword evidence="4 6" id="KW-0378">Hydrolase</keyword>
<evidence type="ECO:0000256" key="3">
    <source>
        <dbReference type="ARBA" id="ARBA00022723"/>
    </source>
</evidence>
<dbReference type="NCBIfam" id="NF006836">
    <property type="entry name" value="PRK09357.1-1"/>
    <property type="match status" value="1"/>
</dbReference>
<dbReference type="PANTHER" id="PTHR43668:SF2">
    <property type="entry name" value="ALLANTOINASE"/>
    <property type="match status" value="1"/>
</dbReference>
<feature type="binding site" evidence="6">
    <location>
        <position position="279"/>
    </location>
    <ligand>
        <name>substrate</name>
    </ligand>
</feature>
<accession>A0ABS3X1G3</accession>
<dbReference type="CDD" id="cd01317">
    <property type="entry name" value="DHOase_IIa"/>
    <property type="match status" value="1"/>
</dbReference>
<dbReference type="InterPro" id="IPR002195">
    <property type="entry name" value="Dihydroorotase_CS"/>
</dbReference>
<keyword evidence="3 6" id="KW-0479">Metal-binding</keyword>
<comment type="similarity">
    <text evidence="2 6">Belongs to the metallo-dependent hydrolases superfamily. DHOase family. Class I DHOase subfamily.</text>
</comment>
<organism evidence="8 9">
    <name type="scientific">Streptomyces spirodelae</name>
    <dbReference type="NCBI Taxonomy" id="2812904"/>
    <lineage>
        <taxon>Bacteria</taxon>
        <taxon>Bacillati</taxon>
        <taxon>Actinomycetota</taxon>
        <taxon>Actinomycetes</taxon>
        <taxon>Kitasatosporales</taxon>
        <taxon>Streptomycetaceae</taxon>
        <taxon>Streptomyces</taxon>
    </lineage>
</organism>
<dbReference type="HAMAP" id="MF_00220_B">
    <property type="entry name" value="PyrC_classI_B"/>
    <property type="match status" value="1"/>
</dbReference>
<comment type="caution">
    <text evidence="8">The sequence shown here is derived from an EMBL/GenBank/DDBJ whole genome shotgun (WGS) entry which is preliminary data.</text>
</comment>
<dbReference type="SUPFAM" id="SSF51556">
    <property type="entry name" value="Metallo-dependent hydrolases"/>
    <property type="match status" value="1"/>
</dbReference>
<dbReference type="Pfam" id="PF12890">
    <property type="entry name" value="DHOase"/>
    <property type="match status" value="1"/>
</dbReference>
<evidence type="ECO:0000256" key="6">
    <source>
        <dbReference type="HAMAP-Rule" id="MF_00220"/>
    </source>
</evidence>
<dbReference type="EC" id="3.5.2.3" evidence="6"/>
<dbReference type="Gene3D" id="2.30.40.10">
    <property type="entry name" value="Urease, subunit C, domain 1"/>
    <property type="match status" value="1"/>
</dbReference>
<comment type="catalytic activity">
    <reaction evidence="6">
        <text>(S)-dihydroorotate + H2O = N-carbamoyl-L-aspartate + H(+)</text>
        <dbReference type="Rhea" id="RHEA:24296"/>
        <dbReference type="ChEBI" id="CHEBI:15377"/>
        <dbReference type="ChEBI" id="CHEBI:15378"/>
        <dbReference type="ChEBI" id="CHEBI:30864"/>
        <dbReference type="ChEBI" id="CHEBI:32814"/>
        <dbReference type="EC" id="3.5.2.3"/>
    </reaction>
</comment>
<dbReference type="SUPFAM" id="SSF51338">
    <property type="entry name" value="Composite domain of metallo-dependent hydrolases"/>
    <property type="match status" value="1"/>
</dbReference>
<evidence type="ECO:0000256" key="5">
    <source>
        <dbReference type="ARBA" id="ARBA00022975"/>
    </source>
</evidence>
<feature type="binding site" evidence="6">
    <location>
        <position position="306"/>
    </location>
    <ligand>
        <name>Zn(2+)</name>
        <dbReference type="ChEBI" id="CHEBI:29105"/>
        <label>1</label>
    </ligand>
</feature>
<feature type="binding site" evidence="6">
    <location>
        <position position="180"/>
    </location>
    <ligand>
        <name>Zn(2+)</name>
        <dbReference type="ChEBI" id="CHEBI:29105"/>
        <label>2</label>
    </ligand>
</feature>
<protein>
    <recommendedName>
        <fullName evidence="6">Dihydroorotase</fullName>
        <shortName evidence="6">DHOase</shortName>
        <ecNumber evidence="6">3.5.2.3</ecNumber>
    </recommendedName>
</protein>
<evidence type="ECO:0000256" key="4">
    <source>
        <dbReference type="ARBA" id="ARBA00022801"/>
    </source>
</evidence>
<reference evidence="8 9" key="1">
    <citation type="submission" date="2021-02" db="EMBL/GenBank/DDBJ databases">
        <title>Streptomyces spirodelae sp. nov., isolated from duckweed.</title>
        <authorList>
            <person name="Saimee Y."/>
            <person name="Duangmal K."/>
        </authorList>
    </citation>
    <scope>NUCLEOTIDE SEQUENCE [LARGE SCALE GENOMIC DNA]</scope>
    <source>
        <strain evidence="8 9">DW4-2</strain>
    </source>
</reference>
<dbReference type="RefSeq" id="WP_209267933.1">
    <property type="nucleotide sequence ID" value="NZ_JAFFZN010000031.1"/>
</dbReference>
<keyword evidence="9" id="KW-1185">Reference proteome</keyword>
<feature type="binding site" evidence="6">
    <location>
        <position position="61"/>
    </location>
    <ligand>
        <name>Zn(2+)</name>
        <dbReference type="ChEBI" id="CHEBI:29105"/>
        <label>1</label>
    </ligand>
</feature>
<dbReference type="InterPro" id="IPR050138">
    <property type="entry name" value="DHOase/Allantoinase_Hydrolase"/>
</dbReference>
<name>A0ABS3X1G3_9ACTN</name>
<dbReference type="Gene3D" id="3.20.20.140">
    <property type="entry name" value="Metal-dependent hydrolases"/>
    <property type="match status" value="1"/>
</dbReference>
<feature type="binding site" evidence="6">
    <location>
        <position position="59"/>
    </location>
    <ligand>
        <name>Zn(2+)</name>
        <dbReference type="ChEBI" id="CHEBI:29105"/>
        <label>1</label>
    </ligand>
</feature>
<evidence type="ECO:0000256" key="1">
    <source>
        <dbReference type="ARBA" id="ARBA00002368"/>
    </source>
</evidence>
<proteinExistence type="inferred from homology"/>
<dbReference type="InterPro" id="IPR011059">
    <property type="entry name" value="Metal-dep_hydrolase_composite"/>
</dbReference>
<comment type="cofactor">
    <cofactor evidence="6">
        <name>Zn(2+)</name>
        <dbReference type="ChEBI" id="CHEBI:29105"/>
    </cofactor>
    <text evidence="6">Binds 2 Zn(2+) ions per subunit.</text>
</comment>
<feature type="binding site" evidence="6">
    <location>
        <position position="310"/>
    </location>
    <ligand>
        <name>substrate</name>
    </ligand>
</feature>